<protein>
    <submittedName>
        <fullName evidence="1">Uncharacterized protein</fullName>
    </submittedName>
</protein>
<comment type="caution">
    <text evidence="1">The sequence shown here is derived from an EMBL/GenBank/DDBJ whole genome shotgun (WGS) entry which is preliminary data.</text>
</comment>
<dbReference type="EMBL" id="QTSX02004678">
    <property type="protein sequence ID" value="KAJ9063752.1"/>
    <property type="molecule type" value="Genomic_DNA"/>
</dbReference>
<evidence type="ECO:0000313" key="1">
    <source>
        <dbReference type="EMBL" id="KAJ9063752.1"/>
    </source>
</evidence>
<keyword evidence="2" id="KW-1185">Reference proteome</keyword>
<name>A0ACC2SNT6_9FUNG</name>
<sequence length="1175" mass="131865">MVDTTPKNPQIRHPDKSRLIYYLRDGEKEYTYHNPQTWREKELSKDLPILNVHMYDGWSPSEILQHCVYDYDPSDACGEKSGVQIYRKTVPVEERVYYEEDGTPYDPNAITLPVTQVDVPAELPGAPRPLTANVNHPRQSATNLFAPPRSFSQDTSSGEASSSASPKPPAPELVQGSSLTSDFELSNSVPSKASSSFCSPTESGSPSTTPPHPKSPKDMDCKSFQSQQPECSSSGSPTQLFSSASPKFSAPGLVQGSRLTSDFKLSNSAPSKASSSFCSPTESGSSSITPPHPKSPKDMEWKPFQSQQPECSSSASPKQLFSSTNSSSLPATPTPVVSELVQTPTLSSDGMQPDSASKHRRRSTFPAASRKGILKNATKPAAKPPQFLDTAEEKIIRERMQTNPYNDPSYTGAKALQLHYNVNLYPSPTIWKPEVFDALNEEAATGIRPPGCETTPLAGAEASDLDQHYLGCVIDFPGSWKSDILKNKPLIRHPRYEATQFESALKKHAQSLMTAMDVNVAGVYKETGYSLQTERKRIDEISKENFNLKLKLFNLNQKIEKTEPHYESTLAKENLMHRLQTQEAMRECRRIREAAREIGKRIRKLEATESARAALLKSNRNDPPAELEKKIQFRLEECQKYHIIFKDMQEVIISQDQEMIQLKEAVESLKGSNAPSYAEIEELRRENLQLKAENERLVAERQVAEKKLKIEEGYTFDLRESSFEKDQQLIEFRGVVARLQGEIRGLTDIQHHQRCAIREHEKEILMLKEQLDEYHCDMLPKQEDLVHTELLVATLREQLSSAKHRLEQERATVDELLEESSGAKAEQCAECALRKSPAMLGDTPLSELVTRIIEKHDAKDPDASALCQGIHYMELYFLALIDKLKYAMVVEDGVSRNQLIKEEVAKLENVCHSGIFPSASYLLKTEDKYEKQSRKLEDIKLVIQIQEEYAKLKKEDPSFGVYERDELLLSLLRDLSTLVPTAGLLDPVEDFEKFQAAAKDIVAAVAQLVNNRASPDVQQTNEQSMAVDSIHQRDELLLTLLKGLSELVPVSEICDPADDFDKFQSTIKAAVGAVDCLVNDKISFDVHQASEEVKAHARNLEEQLDDKMAELQLATEKVNSFSTRYSDLKEKAIILKHRLNKARLQNETLNQRVRSLEDSSVVVESLAFDHMSVDD</sequence>
<dbReference type="Proteomes" id="UP001165960">
    <property type="component" value="Unassembled WGS sequence"/>
</dbReference>
<proteinExistence type="predicted"/>
<accession>A0ACC2SNT6</accession>
<gene>
    <name evidence="1" type="ORF">DSO57_1037678</name>
</gene>
<organism evidence="1 2">
    <name type="scientific">Entomophthora muscae</name>
    <dbReference type="NCBI Taxonomy" id="34485"/>
    <lineage>
        <taxon>Eukaryota</taxon>
        <taxon>Fungi</taxon>
        <taxon>Fungi incertae sedis</taxon>
        <taxon>Zoopagomycota</taxon>
        <taxon>Entomophthoromycotina</taxon>
        <taxon>Entomophthoromycetes</taxon>
        <taxon>Entomophthorales</taxon>
        <taxon>Entomophthoraceae</taxon>
        <taxon>Entomophthora</taxon>
    </lineage>
</organism>
<reference evidence="1" key="1">
    <citation type="submission" date="2022-04" db="EMBL/GenBank/DDBJ databases">
        <title>Genome of the entomopathogenic fungus Entomophthora muscae.</title>
        <authorList>
            <person name="Elya C."/>
            <person name="Lovett B.R."/>
            <person name="Lee E."/>
            <person name="Macias A.M."/>
            <person name="Hajek A.E."/>
            <person name="De Bivort B.L."/>
            <person name="Kasson M.T."/>
            <person name="De Fine Licht H.H."/>
            <person name="Stajich J.E."/>
        </authorList>
    </citation>
    <scope>NUCLEOTIDE SEQUENCE</scope>
    <source>
        <strain evidence="1">Berkeley</strain>
    </source>
</reference>
<evidence type="ECO:0000313" key="2">
    <source>
        <dbReference type="Proteomes" id="UP001165960"/>
    </source>
</evidence>